<protein>
    <submittedName>
        <fullName evidence="2">Acyl_transf_3 domain-containing protein</fullName>
    </submittedName>
</protein>
<dbReference type="PANTHER" id="PTHR23028:SF127">
    <property type="entry name" value="ACYL_TRANSF_3 DOMAIN-CONTAINING PROTEIN-RELATED"/>
    <property type="match status" value="1"/>
</dbReference>
<accession>A0A1I7V041</accession>
<evidence type="ECO:0000313" key="2">
    <source>
        <dbReference type="WBParaSite" id="Csp11.Scaffold630.g21067.t1"/>
    </source>
</evidence>
<organism evidence="1 2">
    <name type="scientific">Caenorhabditis tropicalis</name>
    <dbReference type="NCBI Taxonomy" id="1561998"/>
    <lineage>
        <taxon>Eukaryota</taxon>
        <taxon>Metazoa</taxon>
        <taxon>Ecdysozoa</taxon>
        <taxon>Nematoda</taxon>
        <taxon>Chromadorea</taxon>
        <taxon>Rhabditida</taxon>
        <taxon>Rhabditina</taxon>
        <taxon>Rhabditomorpha</taxon>
        <taxon>Rhabditoidea</taxon>
        <taxon>Rhabditidae</taxon>
        <taxon>Peloderinae</taxon>
        <taxon>Caenorhabditis</taxon>
    </lineage>
</organism>
<dbReference type="GO" id="GO:0000271">
    <property type="term" value="P:polysaccharide biosynthetic process"/>
    <property type="evidence" value="ECO:0007669"/>
    <property type="project" value="TreeGrafter"/>
</dbReference>
<evidence type="ECO:0000313" key="1">
    <source>
        <dbReference type="Proteomes" id="UP000095282"/>
    </source>
</evidence>
<dbReference type="PANTHER" id="PTHR23028">
    <property type="entry name" value="ACETYLTRANSFERASE"/>
    <property type="match status" value="1"/>
</dbReference>
<dbReference type="Proteomes" id="UP000095282">
    <property type="component" value="Unplaced"/>
</dbReference>
<dbReference type="STRING" id="1561998.A0A1I7V041"/>
<keyword evidence="1" id="KW-1185">Reference proteome</keyword>
<dbReference type="AlphaFoldDB" id="A0A1I7V041"/>
<dbReference type="InterPro" id="IPR050879">
    <property type="entry name" value="Acyltransferase_3"/>
</dbReference>
<name>A0A1I7V041_9PELO</name>
<dbReference type="WBParaSite" id="Csp11.Scaffold630.g21067.t1">
    <property type="protein sequence ID" value="Csp11.Scaffold630.g21067.t1"/>
    <property type="gene ID" value="Csp11.Scaffold630.g21067"/>
</dbReference>
<dbReference type="GO" id="GO:0016020">
    <property type="term" value="C:membrane"/>
    <property type="evidence" value="ECO:0007669"/>
    <property type="project" value="TreeGrafter"/>
</dbReference>
<sequence>MNPSTSSTITIDEKTEDLEIDTDEKHDNECVLLLNSEVQKFKNVKEKRQDLQGIRGLAILSVIGFHFLPSSFPNGYLGVDQ</sequence>
<reference evidence="2" key="1">
    <citation type="submission" date="2016-11" db="UniProtKB">
        <authorList>
            <consortium name="WormBaseParasite"/>
        </authorList>
    </citation>
    <scope>IDENTIFICATION</scope>
</reference>
<proteinExistence type="predicted"/>